<dbReference type="PANTHER" id="PTHR32114:SF2">
    <property type="entry name" value="ABC TRANSPORTER ABCH.3"/>
    <property type="match status" value="1"/>
</dbReference>
<evidence type="ECO:0000256" key="1">
    <source>
        <dbReference type="SAM" id="Coils"/>
    </source>
</evidence>
<feature type="domain" description="Rad50/SbcC-type AAA" evidence="2">
    <location>
        <begin position="6"/>
        <end position="246"/>
    </location>
</feature>
<dbReference type="Gene3D" id="3.40.50.300">
    <property type="entry name" value="P-loop containing nucleotide triphosphate hydrolases"/>
    <property type="match status" value="2"/>
</dbReference>
<gene>
    <name evidence="3" type="ORF">EES38_15345</name>
</gene>
<sequence length="1013" mass="114732">MKPICLDIHAFGPFATHEKIDFASLGSSPFFLINGPTGAGKSSLLDAICFALFNETTGSERSGDQMRCDFANKEDVTSVSFEFELGEKRYLIQRSPEQMLPKKRGDGYTKQTHKATFYELVDNEEKLISNKPAEIQKEIHSRIGLTVKQFRQVMVIPQGQFRELLLASSKDREQILGQLFETHTYLDIEQVLADKASGIRKHKVELDQQISGQLDVAGVSDEEELLARQTEVDSELASQAEILKTKRSEYEQIKSDVQAATLLKDRFHKLKATESQLIEHKASGSTIDYKRQELSLAKKASWIVQDYHNLTSITQRIDQTKKDQVQVTQNLDAATTQLSQLKSTLFELEAIRGQLPLWRDELYQLKSRREQWIQTNQLVQKLETKAAELVSLEGRNQKFQKKLDELAQELKETDEQKLLLSKRRDTLPIVKQELQYLSDIKLSLIERDKLQTMITKLTREIEQQRAVQHSLQIESQSLENNALRLELSWVSNQAAELAARLEVGQACPVCGSVDHPALAKFTGDLIGKADVDKARRLWQQKKEEWSKVGNKLASLDTELINAKDSYHAVIAKLEKMPSDLDEGDIDKRISIVEKDVAEIEGIDLKPLEEKTQHIQSRIDNGAREQTQLEQQLETIRHETTLLEGQIEAYKKEENQAGTITEIDDNIRRLESQISQFEQRDVQTQKQREEAETRCSVLKAQLDKLTEQLIQSETEQVQLHEHWVSVLRASEFESTEEFIKAKREHADIQTLEVDIKGFDDKTLTLTTTLSNLQAELSGKDEPQIEYWTSLLNAKQAELEQVNQVVMTLNADQSRLSKVKEGIVVIRKKNVELEQQYSVYGTLSDVASGKNGSRISLHRFVLGVLLDDILIQASHRLRHMSQGRYNLYRKTDRSKGNASSGLELVVEDSYSGKSRDVATLSGGESFMAALALALGLSDVVQSYSGGIRLDTLFIDEGFGSLDTEALDLALQVLLELQRSGRTIGIISHVNELKEQISCRIDVIPSTVGSRIRIIN</sequence>
<evidence type="ECO:0000313" key="4">
    <source>
        <dbReference type="Proteomes" id="UP000281112"/>
    </source>
</evidence>
<dbReference type="OrthoDB" id="9795626at2"/>
<keyword evidence="1" id="KW-0175">Coiled coil</keyword>
<feature type="coiled-coil region" evidence="1">
    <location>
        <begin position="382"/>
        <end position="423"/>
    </location>
</feature>
<dbReference type="GO" id="GO:0006302">
    <property type="term" value="P:double-strand break repair"/>
    <property type="evidence" value="ECO:0007669"/>
    <property type="project" value="InterPro"/>
</dbReference>
<proteinExistence type="predicted"/>
<accession>A0A3N9TYS8</accession>
<organism evidence="3 4">
    <name type="scientific">Vibrio viridaestus</name>
    <dbReference type="NCBI Taxonomy" id="2487322"/>
    <lineage>
        <taxon>Bacteria</taxon>
        <taxon>Pseudomonadati</taxon>
        <taxon>Pseudomonadota</taxon>
        <taxon>Gammaproteobacteria</taxon>
        <taxon>Vibrionales</taxon>
        <taxon>Vibrionaceae</taxon>
        <taxon>Vibrio</taxon>
    </lineage>
</organism>
<reference evidence="3 4" key="1">
    <citation type="submission" date="2018-11" db="EMBL/GenBank/DDBJ databases">
        <title>Vibrio LJC006 sp. nov., isolated from seawater during the bloom of the enteromorpha.</title>
        <authorList>
            <person name="Liang J."/>
        </authorList>
    </citation>
    <scope>NUCLEOTIDE SEQUENCE [LARGE SCALE GENOMIC DNA]</scope>
    <source>
        <strain evidence="3 4">LJC006</strain>
    </source>
</reference>
<keyword evidence="4" id="KW-1185">Reference proteome</keyword>
<dbReference type="RefSeq" id="WP_124938087.1">
    <property type="nucleotide sequence ID" value="NZ_RJVQ01000007.1"/>
</dbReference>
<dbReference type="GO" id="GO:0016887">
    <property type="term" value="F:ATP hydrolysis activity"/>
    <property type="evidence" value="ECO:0007669"/>
    <property type="project" value="InterPro"/>
</dbReference>
<dbReference type="AlphaFoldDB" id="A0A3N9TYS8"/>
<dbReference type="Pfam" id="PF13476">
    <property type="entry name" value="AAA_23"/>
    <property type="match status" value="1"/>
</dbReference>
<protein>
    <submittedName>
        <fullName evidence="3">SMC family ATPase</fullName>
    </submittedName>
</protein>
<dbReference type="InterPro" id="IPR027417">
    <property type="entry name" value="P-loop_NTPase"/>
</dbReference>
<evidence type="ECO:0000313" key="3">
    <source>
        <dbReference type="EMBL" id="RQW62092.1"/>
    </source>
</evidence>
<dbReference type="InterPro" id="IPR038729">
    <property type="entry name" value="Rad50/SbcC_AAA"/>
</dbReference>
<evidence type="ECO:0000259" key="2">
    <source>
        <dbReference type="Pfam" id="PF13476"/>
    </source>
</evidence>
<dbReference type="PANTHER" id="PTHR32114">
    <property type="entry name" value="ABC TRANSPORTER ABCH.3"/>
    <property type="match status" value="1"/>
</dbReference>
<dbReference type="EMBL" id="RJVQ01000007">
    <property type="protein sequence ID" value="RQW62092.1"/>
    <property type="molecule type" value="Genomic_DNA"/>
</dbReference>
<dbReference type="Proteomes" id="UP000281112">
    <property type="component" value="Unassembled WGS sequence"/>
</dbReference>
<comment type="caution">
    <text evidence="3">The sequence shown here is derived from an EMBL/GenBank/DDBJ whole genome shotgun (WGS) entry which is preliminary data.</text>
</comment>
<feature type="coiled-coil region" evidence="1">
    <location>
        <begin position="618"/>
        <end position="714"/>
    </location>
</feature>
<dbReference type="Pfam" id="PF13558">
    <property type="entry name" value="SbcC_Walker_B"/>
    <property type="match status" value="1"/>
</dbReference>
<name>A0A3N9TYS8_9VIBR</name>
<dbReference type="SUPFAM" id="SSF52540">
    <property type="entry name" value="P-loop containing nucleoside triphosphate hydrolases"/>
    <property type="match status" value="2"/>
</dbReference>